<dbReference type="Proteomes" id="UP000276103">
    <property type="component" value="Unassembled WGS sequence"/>
</dbReference>
<organism evidence="2 3">
    <name type="scientific">Trichormus variabilis SAG 1403-4b</name>
    <dbReference type="NCBI Taxonomy" id="447716"/>
    <lineage>
        <taxon>Bacteria</taxon>
        <taxon>Bacillati</taxon>
        <taxon>Cyanobacteriota</taxon>
        <taxon>Cyanophyceae</taxon>
        <taxon>Nostocales</taxon>
        <taxon>Nostocaceae</taxon>
        <taxon>Trichormus</taxon>
    </lineage>
</organism>
<keyword evidence="3" id="KW-1185">Reference proteome</keyword>
<protein>
    <submittedName>
        <fullName evidence="2">Fibrillin</fullName>
    </submittedName>
</protein>
<dbReference type="InterPro" id="IPR006843">
    <property type="entry name" value="PAP/fibrillin_dom"/>
</dbReference>
<feature type="domain" description="Plastid lipid-associated protein/fibrillin conserved" evidence="1">
    <location>
        <begin position="3"/>
        <end position="192"/>
    </location>
</feature>
<dbReference type="InterPro" id="IPR039633">
    <property type="entry name" value="PAP"/>
</dbReference>
<sequence>MMTKSTLLDAIAGTNRGLLATETQKQAILAAIASLEDFNPTPRPLAASYLLEGDWRLLYTTSKALLNLDRFPFCKLGQIYQCIRVETTSVYNIAEIYGLLSLEGLVSVAAKFEPVSERRVQVKFQRSIIGLQKLIDYKSPATFIQQIESGKKFTALDFPIQSDQQQGWLDITYIDNDLRIGRGNEGSVFVLSKA</sequence>
<dbReference type="PANTHER" id="PTHR31906">
    <property type="entry name" value="PLASTID-LIPID-ASSOCIATED PROTEIN 4, CHLOROPLASTIC-RELATED"/>
    <property type="match status" value="1"/>
</dbReference>
<dbReference type="RefSeq" id="WP_127053578.1">
    <property type="nucleotide sequence ID" value="NZ_RSCM01000004.1"/>
</dbReference>
<proteinExistence type="predicted"/>
<evidence type="ECO:0000313" key="2">
    <source>
        <dbReference type="EMBL" id="RUS97890.1"/>
    </source>
</evidence>
<name>A0A3S1ABZ4_ANAVA</name>
<gene>
    <name evidence="2" type="ORF">DSM107003_17650</name>
</gene>
<dbReference type="OrthoDB" id="573488at2"/>
<accession>A0A3S1ABZ4</accession>
<evidence type="ECO:0000259" key="1">
    <source>
        <dbReference type="Pfam" id="PF04755"/>
    </source>
</evidence>
<dbReference type="AlphaFoldDB" id="A0A3S1ABZ4"/>
<dbReference type="EMBL" id="RSCM01000004">
    <property type="protein sequence ID" value="RUS97890.1"/>
    <property type="molecule type" value="Genomic_DNA"/>
</dbReference>
<reference evidence="2 3" key="1">
    <citation type="journal article" date="2019" name="Genome Biol. Evol.">
        <title>Day and night: Metabolic profiles and evolutionary relationships of six axenic non-marine cyanobacteria.</title>
        <authorList>
            <person name="Will S.E."/>
            <person name="Henke P."/>
            <person name="Boedeker C."/>
            <person name="Huang S."/>
            <person name="Brinkmann H."/>
            <person name="Rohde M."/>
            <person name="Jarek M."/>
            <person name="Friedl T."/>
            <person name="Seufert S."/>
            <person name="Schumacher M."/>
            <person name="Overmann J."/>
            <person name="Neumann-Schaal M."/>
            <person name="Petersen J."/>
        </authorList>
    </citation>
    <scope>NUCLEOTIDE SEQUENCE [LARGE SCALE GENOMIC DNA]</scope>
    <source>
        <strain evidence="2 3">SAG 1403-4b</strain>
    </source>
</reference>
<dbReference type="Pfam" id="PF04755">
    <property type="entry name" value="PAP_fibrillin"/>
    <property type="match status" value="1"/>
</dbReference>
<comment type="caution">
    <text evidence="2">The sequence shown here is derived from an EMBL/GenBank/DDBJ whole genome shotgun (WGS) entry which is preliminary data.</text>
</comment>
<evidence type="ECO:0000313" key="3">
    <source>
        <dbReference type="Proteomes" id="UP000276103"/>
    </source>
</evidence>